<organism evidence="1">
    <name type="scientific">Candidatus Iainarchaeum sp</name>
    <dbReference type="NCBI Taxonomy" id="3101447"/>
    <lineage>
        <taxon>Archaea</taxon>
        <taxon>Candidatus Iainarchaeota</taxon>
        <taxon>Candidatus Iainarchaeia</taxon>
        <taxon>Candidatus Iainarchaeales</taxon>
        <taxon>Candidatus Iainarchaeaceae</taxon>
        <taxon>Candidatus Iainarchaeum</taxon>
    </lineage>
</organism>
<dbReference type="InterPro" id="IPR003795">
    <property type="entry name" value="DUF192"/>
</dbReference>
<dbReference type="AlphaFoldDB" id="A0A7T9DJ58"/>
<accession>A0A7T9DJ58</accession>
<proteinExistence type="predicted"/>
<dbReference type="Pfam" id="PF02643">
    <property type="entry name" value="DUF192"/>
    <property type="match status" value="1"/>
</dbReference>
<sequence>MPRLIQRIGEQFHLRQVKHARTFGQRFMGLMGVSPGSYDYALVFHLHTPGKINASIHMLFMRFPIDVLFLDARQQVVDAVESLPPWTLNYTPKKDAAYIVELPAGTIAKHHITLHTPIRWT</sequence>
<dbReference type="InterPro" id="IPR038695">
    <property type="entry name" value="Saro_0823-like_sf"/>
</dbReference>
<evidence type="ECO:0000313" key="1">
    <source>
        <dbReference type="EMBL" id="QQR92220.1"/>
    </source>
</evidence>
<dbReference type="PANTHER" id="PTHR37953">
    <property type="entry name" value="UPF0127 PROTEIN MJ1496"/>
    <property type="match status" value="1"/>
</dbReference>
<reference evidence="1" key="1">
    <citation type="submission" date="2020-11" db="EMBL/GenBank/DDBJ databases">
        <title>Connecting structure to function with the recovery of over 1000 high-quality activated sludge metagenome-assembled genomes encoding full-length rRNA genes using long-read sequencing.</title>
        <authorList>
            <person name="Singleton C.M."/>
            <person name="Petriglieri F."/>
            <person name="Kristensen J.M."/>
            <person name="Kirkegaard R.H."/>
            <person name="Michaelsen T.Y."/>
            <person name="Andersen M.H."/>
            <person name="Karst S.M."/>
            <person name="Dueholm M.S."/>
            <person name="Nielsen P.H."/>
            <person name="Albertsen M."/>
        </authorList>
    </citation>
    <scope>NUCLEOTIDE SEQUENCE</scope>
    <source>
        <strain evidence="1">Fred_18-Q3-R57-64_BAT3C.431</strain>
    </source>
</reference>
<dbReference type="PANTHER" id="PTHR37953:SF1">
    <property type="entry name" value="UPF0127 PROTEIN MJ1496"/>
    <property type="match status" value="1"/>
</dbReference>
<dbReference type="Proteomes" id="UP000596004">
    <property type="component" value="Chromosome"/>
</dbReference>
<name>A0A7T9DJ58_9ARCH</name>
<gene>
    <name evidence="1" type="ORF">IPJ89_03595</name>
</gene>
<dbReference type="EMBL" id="CP064981">
    <property type="protein sequence ID" value="QQR92220.1"/>
    <property type="molecule type" value="Genomic_DNA"/>
</dbReference>
<protein>
    <submittedName>
        <fullName evidence="1">DUF192 domain-containing protein</fullName>
    </submittedName>
</protein>
<dbReference type="Gene3D" id="2.60.120.1140">
    <property type="entry name" value="Protein of unknown function DUF192"/>
    <property type="match status" value="1"/>
</dbReference>